<dbReference type="Proteomes" id="UP000297597">
    <property type="component" value="Unassembled WGS sequence"/>
</dbReference>
<dbReference type="AlphaFoldDB" id="A0A4Y7RQU6"/>
<name>A0A4Y7RQU6_9FIRM</name>
<keyword evidence="2" id="KW-1185">Reference proteome</keyword>
<comment type="caution">
    <text evidence="1">The sequence shown here is derived from an EMBL/GenBank/DDBJ whole genome shotgun (WGS) entry which is preliminary data.</text>
</comment>
<protein>
    <submittedName>
        <fullName evidence="1">Uncharacterized protein</fullName>
    </submittedName>
</protein>
<proteinExistence type="predicted"/>
<evidence type="ECO:0000313" key="2">
    <source>
        <dbReference type="Proteomes" id="UP000297597"/>
    </source>
</evidence>
<evidence type="ECO:0000313" key="1">
    <source>
        <dbReference type="EMBL" id="TEB11375.1"/>
    </source>
</evidence>
<gene>
    <name evidence="1" type="ORF">Pmgp_01738</name>
</gene>
<dbReference type="EMBL" id="QFFZ01000015">
    <property type="protein sequence ID" value="TEB11375.1"/>
    <property type="molecule type" value="Genomic_DNA"/>
</dbReference>
<organism evidence="1 2">
    <name type="scientific">Pelotomaculum propionicicum</name>
    <dbReference type="NCBI Taxonomy" id="258475"/>
    <lineage>
        <taxon>Bacteria</taxon>
        <taxon>Bacillati</taxon>
        <taxon>Bacillota</taxon>
        <taxon>Clostridia</taxon>
        <taxon>Eubacteriales</taxon>
        <taxon>Desulfotomaculaceae</taxon>
        <taxon>Pelotomaculum</taxon>
    </lineage>
</organism>
<accession>A0A4Y7RQU6</accession>
<reference evidence="1 2" key="1">
    <citation type="journal article" date="2018" name="Environ. Microbiol.">
        <title>Novel energy conservation strategies and behaviour of Pelotomaculum schinkii driving syntrophic propionate catabolism.</title>
        <authorList>
            <person name="Hidalgo-Ahumada C.A.P."/>
            <person name="Nobu M.K."/>
            <person name="Narihiro T."/>
            <person name="Tamaki H."/>
            <person name="Liu W.T."/>
            <person name="Kamagata Y."/>
            <person name="Stams A.J.M."/>
            <person name="Imachi H."/>
            <person name="Sousa D.Z."/>
        </authorList>
    </citation>
    <scope>NUCLEOTIDE SEQUENCE [LARGE SCALE GENOMIC DNA]</scope>
    <source>
        <strain evidence="1 2">MGP</strain>
    </source>
</reference>
<sequence>MFIDSYVFYSYSKNTYLLPLKNTSVSTRNEGVFEPGFIKFGSVLFLIDHFQEGFDPCFDLTGILLPVIGFNL</sequence>